<evidence type="ECO:0000313" key="3">
    <source>
        <dbReference type="Proteomes" id="UP001500298"/>
    </source>
</evidence>
<feature type="transmembrane region" description="Helical" evidence="1">
    <location>
        <begin position="105"/>
        <end position="127"/>
    </location>
</feature>
<evidence type="ECO:0000256" key="1">
    <source>
        <dbReference type="SAM" id="Phobius"/>
    </source>
</evidence>
<keyword evidence="3" id="KW-1185">Reference proteome</keyword>
<accession>A0ABP9DAC9</accession>
<feature type="transmembrane region" description="Helical" evidence="1">
    <location>
        <begin position="57"/>
        <end position="75"/>
    </location>
</feature>
<proteinExistence type="predicted"/>
<dbReference type="Pfam" id="PF05684">
    <property type="entry name" value="DUF819"/>
    <property type="match status" value="1"/>
</dbReference>
<evidence type="ECO:0008006" key="4">
    <source>
        <dbReference type="Google" id="ProtNLM"/>
    </source>
</evidence>
<evidence type="ECO:0000313" key="2">
    <source>
        <dbReference type="EMBL" id="GAA4837229.1"/>
    </source>
</evidence>
<feature type="transmembrane region" description="Helical" evidence="1">
    <location>
        <begin position="164"/>
        <end position="183"/>
    </location>
</feature>
<feature type="transmembrane region" description="Helical" evidence="1">
    <location>
        <begin position="218"/>
        <end position="237"/>
    </location>
</feature>
<protein>
    <recommendedName>
        <fullName evidence="4">DUF819 family protein</fullName>
    </recommendedName>
</protein>
<dbReference type="PANTHER" id="PTHR34289:SF8">
    <property type="entry name" value="DUF819 DOMAIN-CONTAINING PROTEIN"/>
    <property type="match status" value="1"/>
</dbReference>
<feature type="transmembrane region" description="Helical" evidence="1">
    <location>
        <begin position="189"/>
        <end position="211"/>
    </location>
</feature>
<reference evidence="3" key="1">
    <citation type="journal article" date="2019" name="Int. J. Syst. Evol. Microbiol.">
        <title>The Global Catalogue of Microorganisms (GCM) 10K type strain sequencing project: providing services to taxonomists for standard genome sequencing and annotation.</title>
        <authorList>
            <consortium name="The Broad Institute Genomics Platform"/>
            <consortium name="The Broad Institute Genome Sequencing Center for Infectious Disease"/>
            <person name="Wu L."/>
            <person name="Ma J."/>
        </authorList>
    </citation>
    <scope>NUCLEOTIDE SEQUENCE [LARGE SCALE GENOMIC DNA]</scope>
    <source>
        <strain evidence="3">JCM 18326</strain>
    </source>
</reference>
<keyword evidence="1" id="KW-1133">Transmembrane helix</keyword>
<organism evidence="2 3">
    <name type="scientific">Algivirga pacifica</name>
    <dbReference type="NCBI Taxonomy" id="1162670"/>
    <lineage>
        <taxon>Bacteria</taxon>
        <taxon>Pseudomonadati</taxon>
        <taxon>Bacteroidota</taxon>
        <taxon>Cytophagia</taxon>
        <taxon>Cytophagales</taxon>
        <taxon>Flammeovirgaceae</taxon>
        <taxon>Algivirga</taxon>
    </lineage>
</organism>
<dbReference type="InterPro" id="IPR008537">
    <property type="entry name" value="DUF819"/>
</dbReference>
<feature type="transmembrane region" description="Helical" evidence="1">
    <location>
        <begin position="243"/>
        <end position="270"/>
    </location>
</feature>
<comment type="caution">
    <text evidence="2">The sequence shown here is derived from an EMBL/GenBank/DDBJ whole genome shotgun (WGS) entry which is preliminary data.</text>
</comment>
<dbReference type="Proteomes" id="UP001500298">
    <property type="component" value="Unassembled WGS sequence"/>
</dbReference>
<feature type="transmembrane region" description="Helical" evidence="1">
    <location>
        <begin position="133"/>
        <end position="152"/>
    </location>
</feature>
<keyword evidence="1" id="KW-0472">Membrane</keyword>
<name>A0ABP9DAC9_9BACT</name>
<dbReference type="EMBL" id="BAABJX010000033">
    <property type="protein sequence ID" value="GAA4837229.1"/>
    <property type="molecule type" value="Genomic_DNA"/>
</dbReference>
<gene>
    <name evidence="2" type="ORF">GCM10023331_23100</name>
</gene>
<sequence>MSFLGAMVMKSQLPENYAHISGMLTGVYIGGTPNMSSIQIAVGADGSLFGALNLADVILGGIYLVFLTSIAPKVFRYFLPERKQVFVENTAKSQQSSTLKPIPNYLYATGFAIAAAGISAGLNFLFLGTINDALFIILLTVFGVAASFIPITRKLTKASKLGDFLLLMFCLAAGMLSDVSMILGSSEPIFIFTGIVLFGSVILHLILAYFFKIDADTVLITGVACLYGPPFVGQVASVMNNRAILVGGMAMGVAGLAVGNLLGIAVAEIVSNFF</sequence>
<dbReference type="PANTHER" id="PTHR34289">
    <property type="entry name" value="PROTEIN, PUTATIVE (DUF819)-RELATED"/>
    <property type="match status" value="1"/>
</dbReference>
<keyword evidence="1" id="KW-0812">Transmembrane</keyword>